<dbReference type="GO" id="GO:0016787">
    <property type="term" value="F:hydrolase activity"/>
    <property type="evidence" value="ECO:0007669"/>
    <property type="project" value="UniProtKB-KW"/>
</dbReference>
<reference evidence="2 3" key="1">
    <citation type="submission" date="2020-09" db="EMBL/GenBank/DDBJ databases">
        <title>novel species in genus Nocardioides.</title>
        <authorList>
            <person name="Zhang G."/>
        </authorList>
    </citation>
    <scope>NUCLEOTIDE SEQUENCE [LARGE SCALE GENOMIC DNA]</scope>
    <source>
        <strain evidence="2 3">KCTC 39551</strain>
    </source>
</reference>
<evidence type="ECO:0000259" key="1">
    <source>
        <dbReference type="Pfam" id="PF12697"/>
    </source>
</evidence>
<dbReference type="InterPro" id="IPR029058">
    <property type="entry name" value="AB_hydrolase_fold"/>
</dbReference>
<name>A0ABR8NF42_9ACTN</name>
<accession>A0ABR8NF42</accession>
<evidence type="ECO:0000313" key="2">
    <source>
        <dbReference type="EMBL" id="MBD3926754.1"/>
    </source>
</evidence>
<dbReference type="SUPFAM" id="SSF53474">
    <property type="entry name" value="alpha/beta-Hydrolases"/>
    <property type="match status" value="1"/>
</dbReference>
<feature type="domain" description="AB hydrolase-1" evidence="1">
    <location>
        <begin position="5"/>
        <end position="220"/>
    </location>
</feature>
<dbReference type="Proteomes" id="UP000618818">
    <property type="component" value="Unassembled WGS sequence"/>
</dbReference>
<comment type="caution">
    <text evidence="2">The sequence shown here is derived from an EMBL/GenBank/DDBJ whole genome shotgun (WGS) entry which is preliminary data.</text>
</comment>
<dbReference type="PANTHER" id="PTHR10992">
    <property type="entry name" value="METHYLESTERASE FAMILY MEMBER"/>
    <property type="match status" value="1"/>
</dbReference>
<keyword evidence="2" id="KW-0378">Hydrolase</keyword>
<dbReference type="Gene3D" id="3.40.50.1820">
    <property type="entry name" value="alpha/beta hydrolase"/>
    <property type="match status" value="1"/>
</dbReference>
<protein>
    <submittedName>
        <fullName evidence="2">Alpha/beta hydrolase</fullName>
    </submittedName>
</protein>
<sequence>MSPYVLVHGAFRGGWAWARVRTRLLAAGHDVQAPSLAGAGERAAHHVSGLSTWVDELTDLLVLEDLHDVVLVGHSQGGVVVREVALRVPRRLRRLVYLDAAVPDPGERAVDLGPPPPHPHSLPPRDTLVPARPLEPGGDLDVATAEWINARLTPTPLAPSLDPVADALPDVPATYAFCTGTPATYPSGTTRRRLDERGTGYVLLDAGHDAPLTRPDAVAELLLRAADRTTTIIGTEERTA</sequence>
<dbReference type="PANTHER" id="PTHR10992:SF1086">
    <property type="entry name" value="AB HYDROLASE-1 DOMAIN-CONTAINING PROTEIN"/>
    <property type="match status" value="1"/>
</dbReference>
<evidence type="ECO:0000313" key="3">
    <source>
        <dbReference type="Proteomes" id="UP000618818"/>
    </source>
</evidence>
<dbReference type="InterPro" id="IPR045889">
    <property type="entry name" value="MES/HNL"/>
</dbReference>
<organism evidence="2 3">
    <name type="scientific">Nocardioides cavernae</name>
    <dbReference type="NCBI Taxonomy" id="1921566"/>
    <lineage>
        <taxon>Bacteria</taxon>
        <taxon>Bacillati</taxon>
        <taxon>Actinomycetota</taxon>
        <taxon>Actinomycetes</taxon>
        <taxon>Propionibacteriales</taxon>
        <taxon>Nocardioidaceae</taxon>
        <taxon>Nocardioides</taxon>
    </lineage>
</organism>
<dbReference type="EMBL" id="JACXYZ010000003">
    <property type="protein sequence ID" value="MBD3926754.1"/>
    <property type="molecule type" value="Genomic_DNA"/>
</dbReference>
<dbReference type="InterPro" id="IPR000073">
    <property type="entry name" value="AB_hydrolase_1"/>
</dbReference>
<dbReference type="Pfam" id="PF12697">
    <property type="entry name" value="Abhydrolase_6"/>
    <property type="match status" value="1"/>
</dbReference>
<gene>
    <name evidence="2" type="ORF">IEZ26_19195</name>
</gene>
<keyword evidence="3" id="KW-1185">Reference proteome</keyword>
<proteinExistence type="predicted"/>
<dbReference type="RefSeq" id="WP_191196593.1">
    <property type="nucleotide sequence ID" value="NZ_JACXYZ010000003.1"/>
</dbReference>